<feature type="transmembrane region" description="Helical" evidence="1">
    <location>
        <begin position="52"/>
        <end position="72"/>
    </location>
</feature>
<sequence>MSGETPSTTGRDGAGRTGRTTWPVLVTAVAALLVVGWVSVTAWDALVHAHPAYPILLAATAAGAAATIVLEILRPTPATGWRRVVRIALLVLAVAWIGVIGWLRPHSAIEPALLAMTSDETVDVVETPTSITLAPASGGDRTGVFFQPGALVDARAYAAVLRPLVEAGNTVVIAKQPLGIAFLALPAFDAARAAHPDLDRWVLGGHSLGGTVAAMQADAADEDADAPAIGLLLFASYPAGDVSQSLTVPVDSISGTRDGLATPAKIEDSRADLPGTARFTVIVGASHAQFGDYGPQAGDGIPELTDDEARDLISESSVDFVTGLSG</sequence>
<dbReference type="RefSeq" id="WP_234659838.1">
    <property type="nucleotide sequence ID" value="NZ_AP027734.1"/>
</dbReference>
<name>A0ABN6YD87_9MICO</name>
<dbReference type="Proteomes" id="UP001321477">
    <property type="component" value="Chromosome"/>
</dbReference>
<reference evidence="4" key="1">
    <citation type="journal article" date="2019" name="Int. J. Syst. Evol. Microbiol.">
        <title>The Global Catalogue of Microorganisms (GCM) 10K type strain sequencing project: providing services to taxonomists for standard genome sequencing and annotation.</title>
        <authorList>
            <consortium name="The Broad Institute Genomics Platform"/>
            <consortium name="The Broad Institute Genome Sequencing Center for Infectious Disease"/>
            <person name="Wu L."/>
            <person name="Ma J."/>
        </authorList>
    </citation>
    <scope>NUCLEOTIDE SEQUENCE [LARGE SCALE GENOMIC DNA]</scope>
    <source>
        <strain evidence="4">NBRC 109019</strain>
    </source>
</reference>
<dbReference type="InterPro" id="IPR029059">
    <property type="entry name" value="AB_hydrolase_5"/>
</dbReference>
<dbReference type="EMBL" id="AP027734">
    <property type="protein sequence ID" value="BDZ55362.1"/>
    <property type="molecule type" value="Genomic_DNA"/>
</dbReference>
<evidence type="ECO:0000256" key="1">
    <source>
        <dbReference type="SAM" id="Phobius"/>
    </source>
</evidence>
<evidence type="ECO:0000259" key="2">
    <source>
        <dbReference type="Pfam" id="PF12695"/>
    </source>
</evidence>
<evidence type="ECO:0000313" key="3">
    <source>
        <dbReference type="EMBL" id="BDZ55362.1"/>
    </source>
</evidence>
<dbReference type="Gene3D" id="3.40.50.1820">
    <property type="entry name" value="alpha/beta hydrolase"/>
    <property type="match status" value="1"/>
</dbReference>
<dbReference type="SUPFAM" id="SSF53474">
    <property type="entry name" value="alpha/beta-Hydrolases"/>
    <property type="match status" value="1"/>
</dbReference>
<dbReference type="Pfam" id="PF12695">
    <property type="entry name" value="Abhydrolase_5"/>
    <property type="match status" value="1"/>
</dbReference>
<keyword evidence="4" id="KW-1185">Reference proteome</keyword>
<protein>
    <recommendedName>
        <fullName evidence="2">Alpha/beta hydrolase fold-5 domain-containing protein</fullName>
    </recommendedName>
</protein>
<dbReference type="InterPro" id="IPR029058">
    <property type="entry name" value="AB_hydrolase_fold"/>
</dbReference>
<keyword evidence="1" id="KW-1133">Transmembrane helix</keyword>
<feature type="transmembrane region" description="Helical" evidence="1">
    <location>
        <begin position="84"/>
        <end position="103"/>
    </location>
</feature>
<evidence type="ECO:0000313" key="4">
    <source>
        <dbReference type="Proteomes" id="UP001321477"/>
    </source>
</evidence>
<feature type="transmembrane region" description="Helical" evidence="1">
    <location>
        <begin position="21"/>
        <end position="40"/>
    </location>
</feature>
<gene>
    <name evidence="3" type="ORF">GCM10025870_24350</name>
</gene>
<keyword evidence="1" id="KW-0472">Membrane</keyword>
<organism evidence="3 4">
    <name type="scientific">Agromyces marinus</name>
    <dbReference type="NCBI Taxonomy" id="1389020"/>
    <lineage>
        <taxon>Bacteria</taxon>
        <taxon>Bacillati</taxon>
        <taxon>Actinomycetota</taxon>
        <taxon>Actinomycetes</taxon>
        <taxon>Micrococcales</taxon>
        <taxon>Microbacteriaceae</taxon>
        <taxon>Agromyces</taxon>
    </lineage>
</organism>
<keyword evidence="1" id="KW-0812">Transmembrane</keyword>
<feature type="domain" description="Alpha/beta hydrolase fold-5" evidence="2">
    <location>
        <begin position="144"/>
        <end position="304"/>
    </location>
</feature>
<proteinExistence type="predicted"/>
<accession>A0ABN6YD87</accession>